<evidence type="ECO:0000313" key="2">
    <source>
        <dbReference type="Proteomes" id="UP000828412"/>
    </source>
</evidence>
<keyword evidence="2" id="KW-1185">Reference proteome</keyword>
<proteinExistence type="predicted"/>
<dbReference type="GeneID" id="80266304"/>
<reference evidence="1 2" key="1">
    <citation type="submission" date="2021-08" db="EMBL/GenBank/DDBJ databases">
        <authorList>
            <person name="DeCurzio J.M.K."/>
            <person name="Krukonis G.P."/>
            <person name="Delesalle V.A."/>
        </authorList>
    </citation>
    <scope>NUCLEOTIDE SEQUENCE [LARGE SCALE GENOMIC DNA]</scope>
</reference>
<evidence type="ECO:0000313" key="1">
    <source>
        <dbReference type="EMBL" id="UAV89602.1"/>
    </source>
</evidence>
<dbReference type="KEGG" id="vg:80266304"/>
<name>A0AAE8XEG8_9CAUD</name>
<dbReference type="RefSeq" id="YP_010766553.1">
    <property type="nucleotide sequence ID" value="NC_073680.1"/>
</dbReference>
<organism evidence="1 2">
    <name type="scientific">Pseudomonas phage M5.1</name>
    <dbReference type="NCBI Taxonomy" id="2873460"/>
    <lineage>
        <taxon>Viruses</taxon>
        <taxon>Duplodnaviria</taxon>
        <taxon>Heunggongvirae</taxon>
        <taxon>Uroviricota</taxon>
        <taxon>Caudoviricetes</taxon>
        <taxon>Vandenendeviridae</taxon>
        <taxon>Gorskivirinae</taxon>
        <taxon>Kremarvirus</taxon>
        <taxon>Kremarvirus M51</taxon>
    </lineage>
</organism>
<sequence>MSWQEERSMLSPAQERQFWLDKLKGYEFGMAVNCRHMPSLSRTPILKQLIKDGLVVRRREGRWGMNSNRTVIYLPEIWEARVRARSPQK</sequence>
<gene>
    <name evidence="1" type="primary">1</name>
    <name evidence="1" type="ORF">M51_1</name>
</gene>
<protein>
    <submittedName>
        <fullName evidence="1">Uncharacterized protein</fullName>
    </submittedName>
</protein>
<dbReference type="EMBL" id="MZ826350">
    <property type="protein sequence ID" value="UAV89602.1"/>
    <property type="molecule type" value="Genomic_DNA"/>
</dbReference>
<dbReference type="Proteomes" id="UP000828412">
    <property type="component" value="Segment"/>
</dbReference>
<accession>A0AAE8XEG8</accession>